<dbReference type="OrthoDB" id="877829at2"/>
<evidence type="ECO:0000313" key="2">
    <source>
        <dbReference type="Proteomes" id="UP000249915"/>
    </source>
</evidence>
<sequence length="213" mass="23298">MRLPSIGLVGRRRTGKTTVADYLVQRHGYVSVAFADPLKAAALALNPIVEEVDPDGASFRRYDRLREEGAADRNGVVRLAPLVSAYGWERAKDEFPEVRPLLQRLGDEAGRQIHGEDVWIRRAMEAAARHRLAGRPVVVPDVRYRNEAETLRDAGFVVIRLTREGIARGAEDEHASETAVDELPVHAEIANRGTVAALLGEVSLTLALAAPAV</sequence>
<dbReference type="InterPro" id="IPR027417">
    <property type="entry name" value="P-loop_NTPase"/>
</dbReference>
<dbReference type="InterPro" id="IPR048444">
    <property type="entry name" value="DNMK"/>
</dbReference>
<proteinExistence type="predicted"/>
<keyword evidence="2" id="KW-1185">Reference proteome</keyword>
<dbReference type="Gene3D" id="3.40.50.300">
    <property type="entry name" value="P-loop containing nucleotide triphosphate hydrolases"/>
    <property type="match status" value="1"/>
</dbReference>
<reference evidence="1 2" key="1">
    <citation type="submission" date="2016-07" db="EMBL/GenBank/DDBJ databases">
        <title>Draft genome sequence of Prauserella muralis DSM 45305, isolated from a mould-covered wall in an indoor environment.</title>
        <authorList>
            <person name="Ruckert C."/>
            <person name="Albersmeier A."/>
            <person name="Jiang C.-L."/>
            <person name="Jiang Y."/>
            <person name="Kalinowski J."/>
            <person name="Schneider O."/>
            <person name="Winkler A."/>
            <person name="Zotchev S.B."/>
        </authorList>
    </citation>
    <scope>NUCLEOTIDE SEQUENCE [LARGE SCALE GENOMIC DNA]</scope>
    <source>
        <strain evidence="1 2">DSM 45305</strain>
    </source>
</reference>
<dbReference type="EMBL" id="MASW01000006">
    <property type="protein sequence ID" value="PXY20868.1"/>
    <property type="molecule type" value="Genomic_DNA"/>
</dbReference>
<name>A0A2V4AKP4_9PSEU</name>
<comment type="caution">
    <text evidence="1">The sequence shown here is derived from an EMBL/GenBank/DDBJ whole genome shotgun (WGS) entry which is preliminary data.</text>
</comment>
<accession>A0A2V4AKP4</accession>
<protein>
    <submittedName>
        <fullName evidence="1">Uncharacterized protein</fullName>
    </submittedName>
</protein>
<evidence type="ECO:0000313" key="1">
    <source>
        <dbReference type="EMBL" id="PXY20868.1"/>
    </source>
</evidence>
<gene>
    <name evidence="1" type="ORF">BAY60_25530</name>
</gene>
<organism evidence="1 2">
    <name type="scientific">Prauserella muralis</name>
    <dbReference type="NCBI Taxonomy" id="588067"/>
    <lineage>
        <taxon>Bacteria</taxon>
        <taxon>Bacillati</taxon>
        <taxon>Actinomycetota</taxon>
        <taxon>Actinomycetes</taxon>
        <taxon>Pseudonocardiales</taxon>
        <taxon>Pseudonocardiaceae</taxon>
        <taxon>Prauserella</taxon>
    </lineage>
</organism>
<dbReference type="Proteomes" id="UP000249915">
    <property type="component" value="Unassembled WGS sequence"/>
</dbReference>
<dbReference type="SUPFAM" id="SSF52540">
    <property type="entry name" value="P-loop containing nucleoside triphosphate hydrolases"/>
    <property type="match status" value="1"/>
</dbReference>
<dbReference type="RefSeq" id="WP_112284000.1">
    <property type="nucleotide sequence ID" value="NZ_MASW01000006.1"/>
</dbReference>
<dbReference type="Pfam" id="PF21448">
    <property type="entry name" value="DNMK"/>
    <property type="match status" value="1"/>
</dbReference>
<dbReference type="AlphaFoldDB" id="A0A2V4AKP4"/>